<dbReference type="Proteomes" id="UP001296104">
    <property type="component" value="Unassembled WGS sequence"/>
</dbReference>
<evidence type="ECO:0000256" key="1">
    <source>
        <dbReference type="ARBA" id="ARBA00004123"/>
    </source>
</evidence>
<evidence type="ECO:0000313" key="18">
    <source>
        <dbReference type="Proteomes" id="UP001296104"/>
    </source>
</evidence>
<evidence type="ECO:0000256" key="3">
    <source>
        <dbReference type="ARBA" id="ARBA00022517"/>
    </source>
</evidence>
<keyword evidence="3" id="KW-0690">Ribosome biogenesis</keyword>
<proteinExistence type="inferred from homology"/>
<keyword evidence="6 12" id="KW-0347">Helicase</keyword>
<dbReference type="GO" id="GO:0005829">
    <property type="term" value="C:cytosol"/>
    <property type="evidence" value="ECO:0007669"/>
    <property type="project" value="TreeGrafter"/>
</dbReference>
<feature type="region of interest" description="Disordered" evidence="13">
    <location>
        <begin position="86"/>
        <end position="174"/>
    </location>
</feature>
<dbReference type="SUPFAM" id="SSF52540">
    <property type="entry name" value="P-loop containing nucleoside triphosphate hydrolases"/>
    <property type="match status" value="1"/>
</dbReference>
<accession>A0AAI9EEJ8</accession>
<dbReference type="InterPro" id="IPR000629">
    <property type="entry name" value="RNA-helicase_DEAD-box_CS"/>
</dbReference>
<dbReference type="GO" id="GO:0003723">
    <property type="term" value="F:RNA binding"/>
    <property type="evidence" value="ECO:0007669"/>
    <property type="project" value="UniProtKB-KW"/>
</dbReference>
<evidence type="ECO:0000259" key="15">
    <source>
        <dbReference type="PROSITE" id="PS51194"/>
    </source>
</evidence>
<evidence type="ECO:0000256" key="11">
    <source>
        <dbReference type="PROSITE-ProRule" id="PRU00552"/>
    </source>
</evidence>
<dbReference type="CDD" id="cd17946">
    <property type="entry name" value="DEADc_DDX24"/>
    <property type="match status" value="1"/>
</dbReference>
<keyword evidence="9" id="KW-0539">Nucleus</keyword>
<dbReference type="PROSITE" id="PS51194">
    <property type="entry name" value="HELICASE_CTER"/>
    <property type="match status" value="1"/>
</dbReference>
<feature type="domain" description="Helicase ATP-binding" evidence="14">
    <location>
        <begin position="213"/>
        <end position="420"/>
    </location>
</feature>
<dbReference type="EC" id="3.6.4.13" evidence="2"/>
<dbReference type="AlphaFoldDB" id="A0AAI9EEJ8"/>
<dbReference type="CDD" id="cd18787">
    <property type="entry name" value="SF2_C_DEAD"/>
    <property type="match status" value="1"/>
</dbReference>
<evidence type="ECO:0000256" key="12">
    <source>
        <dbReference type="RuleBase" id="RU000492"/>
    </source>
</evidence>
<evidence type="ECO:0000256" key="13">
    <source>
        <dbReference type="SAM" id="MobiDB-lite"/>
    </source>
</evidence>
<evidence type="ECO:0000256" key="5">
    <source>
        <dbReference type="ARBA" id="ARBA00022801"/>
    </source>
</evidence>
<dbReference type="GO" id="GO:0010467">
    <property type="term" value="P:gene expression"/>
    <property type="evidence" value="ECO:0007669"/>
    <property type="project" value="UniProtKB-ARBA"/>
</dbReference>
<comment type="caution">
    <text evidence="17">The sequence shown here is derived from an EMBL/GenBank/DDBJ whole genome shotgun (WGS) entry which is preliminary data.</text>
</comment>
<dbReference type="SMART" id="SM00490">
    <property type="entry name" value="HELICc"/>
    <property type="match status" value="1"/>
</dbReference>
<dbReference type="GO" id="GO:0005524">
    <property type="term" value="F:ATP binding"/>
    <property type="evidence" value="ECO:0007669"/>
    <property type="project" value="UniProtKB-KW"/>
</dbReference>
<evidence type="ECO:0000313" key="17">
    <source>
        <dbReference type="EMBL" id="CAK4033547.1"/>
    </source>
</evidence>
<feature type="compositionally biased region" description="Basic residues" evidence="13">
    <location>
        <begin position="689"/>
        <end position="700"/>
    </location>
</feature>
<dbReference type="InterPro" id="IPR050079">
    <property type="entry name" value="DEAD_box_RNA_helicase"/>
</dbReference>
<dbReference type="InterPro" id="IPR011545">
    <property type="entry name" value="DEAD/DEAH_box_helicase_dom"/>
</dbReference>
<dbReference type="Pfam" id="PF00271">
    <property type="entry name" value="Helicase_C"/>
    <property type="match status" value="1"/>
</dbReference>
<feature type="region of interest" description="Disordered" evidence="13">
    <location>
        <begin position="683"/>
        <end position="704"/>
    </location>
</feature>
<keyword evidence="8" id="KW-0694">RNA-binding</keyword>
<dbReference type="GO" id="GO:0003724">
    <property type="term" value="F:RNA helicase activity"/>
    <property type="evidence" value="ECO:0007669"/>
    <property type="project" value="UniProtKB-EC"/>
</dbReference>
<dbReference type="EMBL" id="CAVMBE010000088">
    <property type="protein sequence ID" value="CAK4033547.1"/>
    <property type="molecule type" value="Genomic_DNA"/>
</dbReference>
<evidence type="ECO:0000256" key="6">
    <source>
        <dbReference type="ARBA" id="ARBA00022806"/>
    </source>
</evidence>
<evidence type="ECO:0000256" key="4">
    <source>
        <dbReference type="ARBA" id="ARBA00022741"/>
    </source>
</evidence>
<comment type="subcellular location">
    <subcellularLocation>
        <location evidence="1">Nucleus</location>
    </subcellularLocation>
</comment>
<feature type="domain" description="Helicase C-terminal" evidence="15">
    <location>
        <begin position="469"/>
        <end position="619"/>
    </location>
</feature>
<feature type="short sequence motif" description="Q motif" evidence="11">
    <location>
        <begin position="182"/>
        <end position="210"/>
    </location>
</feature>
<protein>
    <recommendedName>
        <fullName evidence="2">RNA helicase</fullName>
        <ecNumber evidence="2">3.6.4.13</ecNumber>
    </recommendedName>
</protein>
<feature type="compositionally biased region" description="Polar residues" evidence="13">
    <location>
        <begin position="153"/>
        <end position="164"/>
    </location>
</feature>
<keyword evidence="4 12" id="KW-0547">Nucleotide-binding</keyword>
<dbReference type="InterPro" id="IPR014014">
    <property type="entry name" value="RNA_helicase_DEAD_Q_motif"/>
</dbReference>
<organism evidence="17 18">
    <name type="scientific">Lecanosticta acicola</name>
    <dbReference type="NCBI Taxonomy" id="111012"/>
    <lineage>
        <taxon>Eukaryota</taxon>
        <taxon>Fungi</taxon>
        <taxon>Dikarya</taxon>
        <taxon>Ascomycota</taxon>
        <taxon>Pezizomycotina</taxon>
        <taxon>Dothideomycetes</taxon>
        <taxon>Dothideomycetidae</taxon>
        <taxon>Mycosphaerellales</taxon>
        <taxon>Mycosphaerellaceae</taxon>
        <taxon>Lecanosticta</taxon>
    </lineage>
</organism>
<feature type="region of interest" description="Disordered" evidence="13">
    <location>
        <begin position="1"/>
        <end position="42"/>
    </location>
</feature>
<dbReference type="PANTHER" id="PTHR47959:SF1">
    <property type="entry name" value="ATP-DEPENDENT RNA HELICASE DBPA"/>
    <property type="match status" value="1"/>
</dbReference>
<dbReference type="SMART" id="SM00487">
    <property type="entry name" value="DEXDc"/>
    <property type="match status" value="1"/>
</dbReference>
<dbReference type="Gene3D" id="3.40.50.300">
    <property type="entry name" value="P-loop containing nucleotide triphosphate hydrolases"/>
    <property type="match status" value="2"/>
</dbReference>
<evidence type="ECO:0000259" key="14">
    <source>
        <dbReference type="PROSITE" id="PS51192"/>
    </source>
</evidence>
<dbReference type="InterPro" id="IPR001650">
    <property type="entry name" value="Helicase_C-like"/>
</dbReference>
<dbReference type="PROSITE" id="PS51192">
    <property type="entry name" value="HELICASE_ATP_BIND_1"/>
    <property type="match status" value="1"/>
</dbReference>
<feature type="compositionally biased region" description="Basic and acidic residues" evidence="13">
    <location>
        <begin position="137"/>
        <end position="148"/>
    </location>
</feature>
<evidence type="ECO:0000256" key="10">
    <source>
        <dbReference type="ARBA" id="ARBA00047984"/>
    </source>
</evidence>
<keyword evidence="18" id="KW-1185">Reference proteome</keyword>
<dbReference type="PROSITE" id="PS00039">
    <property type="entry name" value="DEAD_ATP_HELICASE"/>
    <property type="match status" value="1"/>
</dbReference>
<dbReference type="InterPro" id="IPR027417">
    <property type="entry name" value="P-loop_NTPase"/>
</dbReference>
<comment type="catalytic activity">
    <reaction evidence="10">
        <text>ATP + H2O = ADP + phosphate + H(+)</text>
        <dbReference type="Rhea" id="RHEA:13065"/>
        <dbReference type="ChEBI" id="CHEBI:15377"/>
        <dbReference type="ChEBI" id="CHEBI:15378"/>
        <dbReference type="ChEBI" id="CHEBI:30616"/>
        <dbReference type="ChEBI" id="CHEBI:43474"/>
        <dbReference type="ChEBI" id="CHEBI:456216"/>
        <dbReference type="EC" id="3.6.4.13"/>
    </reaction>
</comment>
<gene>
    <name evidence="17" type="ORF">LECACI_7A008705</name>
</gene>
<evidence type="ECO:0000256" key="8">
    <source>
        <dbReference type="ARBA" id="ARBA00022884"/>
    </source>
</evidence>
<evidence type="ECO:0000256" key="7">
    <source>
        <dbReference type="ARBA" id="ARBA00022840"/>
    </source>
</evidence>
<evidence type="ECO:0000256" key="9">
    <source>
        <dbReference type="ARBA" id="ARBA00023242"/>
    </source>
</evidence>
<name>A0AAI9EEJ8_9PEZI</name>
<dbReference type="Pfam" id="PF00270">
    <property type="entry name" value="DEAD"/>
    <property type="match status" value="1"/>
</dbReference>
<dbReference type="GO" id="GO:0016787">
    <property type="term" value="F:hydrolase activity"/>
    <property type="evidence" value="ECO:0007669"/>
    <property type="project" value="UniProtKB-KW"/>
</dbReference>
<dbReference type="InterPro" id="IPR014001">
    <property type="entry name" value="Helicase_ATP-bd"/>
</dbReference>
<evidence type="ECO:0000259" key="16">
    <source>
        <dbReference type="PROSITE" id="PS51195"/>
    </source>
</evidence>
<dbReference type="PANTHER" id="PTHR47959">
    <property type="entry name" value="ATP-DEPENDENT RNA HELICASE RHLE-RELATED"/>
    <property type="match status" value="1"/>
</dbReference>
<reference evidence="17" key="1">
    <citation type="submission" date="2023-11" db="EMBL/GenBank/DDBJ databases">
        <authorList>
            <person name="Alioto T."/>
            <person name="Alioto T."/>
            <person name="Gomez Garrido J."/>
        </authorList>
    </citation>
    <scope>NUCLEOTIDE SEQUENCE</scope>
</reference>
<dbReference type="GO" id="GO:0042254">
    <property type="term" value="P:ribosome biogenesis"/>
    <property type="evidence" value="ECO:0007669"/>
    <property type="project" value="UniProtKB-KW"/>
</dbReference>
<comment type="similarity">
    <text evidence="12">Belongs to the DEAD box helicase family.</text>
</comment>
<keyword evidence="7 12" id="KW-0067">ATP-binding</keyword>
<dbReference type="GO" id="GO:0005634">
    <property type="term" value="C:nucleus"/>
    <property type="evidence" value="ECO:0007669"/>
    <property type="project" value="UniProtKB-SubCell"/>
</dbReference>
<sequence length="771" mass="83663">MADKKRSLPPKVALMKARKRQKLDQSAADNGKKIPTSTSAPKRKVNLNALQWKEVSLPDKMEDYEGFFGLEEIDDVDVVRDESAGTISYHSKVPGESAGGAAVSGDETNDSEGASSWSGLGDEDAENEDVAVAQGSKAKEKPKSEAKPKRTKQANGSKEASAPNSHFEALTEDADAEDVELSAWKSLKLSPDTMASLGKLKFTKPTPIQAAVIPEAVNGHDVVGKASTGSGKTLAFGLPILERYLETRGRMNDSEGAKSTPLALILSPTRELAHQLDKHLTALFTGIFARAPSIATLTGGLSLQKQQRLLKDADVVIGTPGRLWEIIGSGQGVGSSLKKIQFLVVDEADRLLSEGHFKEVEEILNTLDRVVENDEEIEDSADAMETTNHSAERQTLVFSATFDRGLQKKLVGKLNRKDNLLGKKETMEYLLSKLNFREEAPKFIDVNPVNQLATGLKEGLIECGGTEKDLYLYALLLLNQANRAMVFTNSISAVRRITPLLQNLNLNALALHSGMPQKARLRSVERFSQGKSSEKPSPVVLVATDVAARGLDIPNVDLVVHYHLPRAADTYVHRSGRTARAGQQGASILICGPEEVAGVRRLVAKVHAQSAVAKDQNASDAAKQGYYIRTLDIDRRVVSRLKERANLAKNLADASIAKEKQHKEDDFMRAAAEELGVDYDSEEFDKAPGKRGRGAGRKKKEREVRGLSKAEVGAMKAELKQLLGQRVNVGVSERYLTAGRVDIDELLRQQDAGGKTGDFLGTVSGIGLDDL</sequence>
<feature type="domain" description="DEAD-box RNA helicase Q" evidence="16">
    <location>
        <begin position="182"/>
        <end position="210"/>
    </location>
</feature>
<dbReference type="PROSITE" id="PS51195">
    <property type="entry name" value="Q_MOTIF"/>
    <property type="match status" value="1"/>
</dbReference>
<evidence type="ECO:0000256" key="2">
    <source>
        <dbReference type="ARBA" id="ARBA00012552"/>
    </source>
</evidence>
<keyword evidence="5 12" id="KW-0378">Hydrolase</keyword>